<evidence type="ECO:0000256" key="3">
    <source>
        <dbReference type="ARBA" id="ARBA00023163"/>
    </source>
</evidence>
<evidence type="ECO:0000313" key="5">
    <source>
        <dbReference type="EMBL" id="OGG32898.1"/>
    </source>
</evidence>
<dbReference type="GO" id="GO:0003677">
    <property type="term" value="F:DNA binding"/>
    <property type="evidence" value="ECO:0007669"/>
    <property type="project" value="UniProtKB-KW"/>
</dbReference>
<dbReference type="PANTHER" id="PTHR33204:SF18">
    <property type="entry name" value="TRANSCRIPTIONAL REGULATORY PROTEIN"/>
    <property type="match status" value="1"/>
</dbReference>
<dbReference type="PANTHER" id="PTHR33204">
    <property type="entry name" value="TRANSCRIPTIONAL REGULATOR, MARR FAMILY"/>
    <property type="match status" value="1"/>
</dbReference>
<accession>A0A1F6B7N0</accession>
<dbReference type="PROSITE" id="PS51118">
    <property type="entry name" value="HTH_HXLR"/>
    <property type="match status" value="1"/>
</dbReference>
<organism evidence="5 6">
    <name type="scientific">Candidatus Gottesmanbacteria bacterium RIFCSPLOWO2_01_FULL_42_22</name>
    <dbReference type="NCBI Taxonomy" id="1798391"/>
    <lineage>
        <taxon>Bacteria</taxon>
        <taxon>Candidatus Gottesmaniibacteriota</taxon>
    </lineage>
</organism>
<gene>
    <name evidence="5" type="ORF">A2968_06520</name>
</gene>
<dbReference type="InterPro" id="IPR036390">
    <property type="entry name" value="WH_DNA-bd_sf"/>
</dbReference>
<keyword evidence="1" id="KW-0805">Transcription regulation</keyword>
<proteinExistence type="predicted"/>
<protein>
    <recommendedName>
        <fullName evidence="4">HTH hxlR-type domain-containing protein</fullName>
    </recommendedName>
</protein>
<dbReference type="AlphaFoldDB" id="A0A1F6B7N0"/>
<reference evidence="5 6" key="1">
    <citation type="journal article" date="2016" name="Nat. Commun.">
        <title>Thousands of microbial genomes shed light on interconnected biogeochemical processes in an aquifer system.</title>
        <authorList>
            <person name="Anantharaman K."/>
            <person name="Brown C.T."/>
            <person name="Hug L.A."/>
            <person name="Sharon I."/>
            <person name="Castelle C.J."/>
            <person name="Probst A.J."/>
            <person name="Thomas B.C."/>
            <person name="Singh A."/>
            <person name="Wilkins M.J."/>
            <person name="Karaoz U."/>
            <person name="Brodie E.L."/>
            <person name="Williams K.H."/>
            <person name="Hubbard S.S."/>
            <person name="Banfield J.F."/>
        </authorList>
    </citation>
    <scope>NUCLEOTIDE SEQUENCE [LARGE SCALE GENOMIC DNA]</scope>
</reference>
<dbReference type="SUPFAM" id="SSF46785">
    <property type="entry name" value="Winged helix' DNA-binding domain"/>
    <property type="match status" value="1"/>
</dbReference>
<evidence type="ECO:0000313" key="6">
    <source>
        <dbReference type="Proteomes" id="UP000176228"/>
    </source>
</evidence>
<name>A0A1F6B7N0_9BACT</name>
<evidence type="ECO:0000256" key="2">
    <source>
        <dbReference type="ARBA" id="ARBA00023125"/>
    </source>
</evidence>
<evidence type="ECO:0000259" key="4">
    <source>
        <dbReference type="PROSITE" id="PS51118"/>
    </source>
</evidence>
<dbReference type="InterPro" id="IPR036388">
    <property type="entry name" value="WH-like_DNA-bd_sf"/>
</dbReference>
<feature type="domain" description="HTH hxlR-type" evidence="4">
    <location>
        <begin position="9"/>
        <end position="109"/>
    </location>
</feature>
<keyword evidence="3" id="KW-0804">Transcription</keyword>
<sequence>MSTSNNRHIPEELNNAINMIGDAWILCIISNLGNSSMRFNEIQRSISGINPTTLADRLKKLEKEQIVIRKEETLDKISVVYELTKKGRGILPIINEIAKFAEKYYKSELKSG</sequence>
<evidence type="ECO:0000256" key="1">
    <source>
        <dbReference type="ARBA" id="ARBA00023015"/>
    </source>
</evidence>
<comment type="caution">
    <text evidence="5">The sequence shown here is derived from an EMBL/GenBank/DDBJ whole genome shotgun (WGS) entry which is preliminary data.</text>
</comment>
<dbReference type="EMBL" id="MFJU01000042">
    <property type="protein sequence ID" value="OGG32898.1"/>
    <property type="molecule type" value="Genomic_DNA"/>
</dbReference>
<dbReference type="Gene3D" id="1.10.10.10">
    <property type="entry name" value="Winged helix-like DNA-binding domain superfamily/Winged helix DNA-binding domain"/>
    <property type="match status" value="1"/>
</dbReference>
<keyword evidence="2" id="KW-0238">DNA-binding</keyword>
<dbReference type="InterPro" id="IPR002577">
    <property type="entry name" value="HTH_HxlR"/>
</dbReference>
<dbReference type="Proteomes" id="UP000176228">
    <property type="component" value="Unassembled WGS sequence"/>
</dbReference>
<dbReference type="STRING" id="1798391.A2968_06520"/>
<dbReference type="Pfam" id="PF01638">
    <property type="entry name" value="HxlR"/>
    <property type="match status" value="1"/>
</dbReference>